<evidence type="ECO:0000313" key="1">
    <source>
        <dbReference type="EMBL" id="GLR66420.1"/>
    </source>
</evidence>
<dbReference type="Pfam" id="PF09709">
    <property type="entry name" value="Cas_Csd1"/>
    <property type="match status" value="1"/>
</dbReference>
<dbReference type="CDD" id="cd09757">
    <property type="entry name" value="Cas8c_I-C"/>
    <property type="match status" value="1"/>
</dbReference>
<dbReference type="EMBL" id="BSOS01000022">
    <property type="protein sequence ID" value="GLR66420.1"/>
    <property type="molecule type" value="Genomic_DNA"/>
</dbReference>
<reference evidence="2" key="1">
    <citation type="journal article" date="2019" name="Int. J. Syst. Evol. Microbiol.">
        <title>The Global Catalogue of Microorganisms (GCM) 10K type strain sequencing project: providing services to taxonomists for standard genome sequencing and annotation.</title>
        <authorList>
            <consortium name="The Broad Institute Genomics Platform"/>
            <consortium name="The Broad Institute Genome Sequencing Center for Infectious Disease"/>
            <person name="Wu L."/>
            <person name="Ma J."/>
        </authorList>
    </citation>
    <scope>NUCLEOTIDE SEQUENCE [LARGE SCALE GENOMIC DNA]</scope>
    <source>
        <strain evidence="2">NBRC 112502</strain>
    </source>
</reference>
<dbReference type="Proteomes" id="UP001156641">
    <property type="component" value="Unassembled WGS sequence"/>
</dbReference>
<dbReference type="RefSeq" id="WP_284257108.1">
    <property type="nucleotide sequence ID" value="NZ_BSOS01000022.1"/>
</dbReference>
<gene>
    <name evidence="1" type="ORF">GCM10010909_11000</name>
</gene>
<keyword evidence="2" id="KW-1185">Reference proteome</keyword>
<comment type="caution">
    <text evidence="1">The sequence shown here is derived from an EMBL/GenBank/DDBJ whole genome shotgun (WGS) entry which is preliminary data.</text>
</comment>
<proteinExistence type="predicted"/>
<protein>
    <submittedName>
        <fullName evidence="1">Type I-C CRISPR-associated protein Cas8c/Csd1</fullName>
    </submittedName>
</protein>
<dbReference type="NCBIfam" id="TIGR01863">
    <property type="entry name" value="cas_Csd1"/>
    <property type="match status" value="1"/>
</dbReference>
<organism evidence="1 2">
    <name type="scientific">Acidocella aquatica</name>
    <dbReference type="NCBI Taxonomy" id="1922313"/>
    <lineage>
        <taxon>Bacteria</taxon>
        <taxon>Pseudomonadati</taxon>
        <taxon>Pseudomonadota</taxon>
        <taxon>Alphaproteobacteria</taxon>
        <taxon>Acetobacterales</taxon>
        <taxon>Acidocellaceae</taxon>
        <taxon>Acidocella</taxon>
    </lineage>
</organism>
<sequence length="585" mass="65056">MTVLHSLDKYYDRLASRGDVVPPGYSVEPIGFVIELNEDGTVANVSERRDPSGKRAKLERLPKWFGRQGQGSTPFLLWDNTGYALGVTKKTSEKVLKDVAAFKALHLNALADQTDIGLVALRNFVEKWTPEAFVEPLFQKSFIDQNLAFKLVNESRLLHERPAAIQLIERLRQPKDSDPVFCLVTGRHEAGVRLHPKIKGVDDTSVADVPLVSFNENAFWSYGKEQGRNAPTSEAAAFRYGAALNRLLDRQTGNRLKIADATVTYWADAEGVGEAAAAEAENLFGALMEPPSDTAEAEKIRNVLAEIAKGRPLTEIDPKLEPTTRFHILGLSPNAARLSVRYWMTDEFGKFAEKLARHYEDISIEPAPWGGRLPSIRFLLIKTTALMEKPENVPPHLAGEVTRAVLEGLPYPRTMLTAAIMRLRAGDPPHTGWHAAIIKACINRSAKTEKEKLPVARDPDNEYPAYQLGRLFAVLEAAQYAALGRVNASIVDRYYGAASATPARVFGPLLRNVRNHVSDATKRGKGKWIEARLNEIMSKLDPNLPKTLKLEDQGRFAVGYYHERAWRGPGQPDIETLDIAEEETK</sequence>
<dbReference type="InterPro" id="IPR010144">
    <property type="entry name" value="CRISPR-assoc_prot_Csd1-typ"/>
</dbReference>
<evidence type="ECO:0000313" key="2">
    <source>
        <dbReference type="Proteomes" id="UP001156641"/>
    </source>
</evidence>
<accession>A0ABQ6A569</accession>
<name>A0ABQ6A569_9PROT</name>